<feature type="region of interest" description="Disordered" evidence="1">
    <location>
        <begin position="684"/>
        <end position="703"/>
    </location>
</feature>
<proteinExistence type="predicted"/>
<keyword evidence="2" id="KW-0472">Membrane</keyword>
<sequence>MANAPSDSLPAELLHDEEVHEVVLTFMIDFAILLAVYFFVVYQNSRRGKQPGEVEQMGLLGKDLDPLYESAKEGTQVRTPARFQFRSLDVIFGPFLSHFAPLGRVVREAALYLRFHVLVCTFFTMLSIVSITVLVPIYANSTGSLYVYYRVSWLERVTAANLSVASPRLMVSFLAVLMFAGIGWLWMRQYFSDIQQLALDSRDQTSDVTKHTILLTNLPATVKKEERLLKHLKQAFGKGVLACRIASNEAHKENAYGTKQAFVCFASASHARRAIEVFNSGLGTSDNPLSDSIMFDKPDGAFKDKQKTYKFDDKTWRASFAPAPSDVIWSNLHIGEFEVWLRGLAINLSLFVCMSLIIAPVAVIDRLEPLVATIEDATLPDKLKHREVRKFVGNYFPTLVVFVINAILLPFLIDITSHLEGHHAESKRSAEVVRRNAVFQFINTILLPSLALNSAASVIHLAYNARFSDWERIIGTALQRHTSGRFYVIYLIHAALLGSASELSQLPQTAFRILQSASSVFGFRSSSGGLRSEEGVWEFDFGYFYGARLTIMGLVLLYSVLVPFLAPVGAVYFLLNYWTDSYNLRRGVYTVSFDSNGGLPLSVVGYSKWYVALFLLCMSCYFTVQGTLGFLVMGVILLFAAAIPICFCQQVEPVDLDFEDDLLDDIVEHNHKLFGGREEGKDIVEEKGRRESSNTNGKQPNKAQRDRTLIYEFLRSYVCPFQVSTVGALEDETSTAVHRHSPGKS</sequence>
<dbReference type="CDD" id="cd00590">
    <property type="entry name" value="RRM_SF"/>
    <property type="match status" value="1"/>
</dbReference>
<protein>
    <recommendedName>
        <fullName evidence="3">CSC1/OSCA1-like 7TM region domain-containing protein</fullName>
    </recommendedName>
</protein>
<feature type="transmembrane region" description="Helical" evidence="2">
    <location>
        <begin position="598"/>
        <end position="621"/>
    </location>
</feature>
<accession>A0A7S0GS22</accession>
<evidence type="ECO:0000256" key="2">
    <source>
        <dbReference type="SAM" id="Phobius"/>
    </source>
</evidence>
<dbReference type="InterPro" id="IPR012677">
    <property type="entry name" value="Nucleotide-bd_a/b_plait_sf"/>
</dbReference>
<feature type="compositionally biased region" description="Polar residues" evidence="1">
    <location>
        <begin position="693"/>
        <end position="702"/>
    </location>
</feature>
<dbReference type="AlphaFoldDB" id="A0A7S0GS22"/>
<feature type="domain" description="CSC1/OSCA1-like 7TM region" evidence="3">
    <location>
        <begin position="343"/>
        <end position="620"/>
    </location>
</feature>
<gene>
    <name evidence="4" type="ORF">LAMO00422_LOCUS6593</name>
</gene>
<dbReference type="GO" id="GO:0005886">
    <property type="term" value="C:plasma membrane"/>
    <property type="evidence" value="ECO:0007669"/>
    <property type="project" value="TreeGrafter"/>
</dbReference>
<dbReference type="PANTHER" id="PTHR13018">
    <property type="entry name" value="PROBABLE MEMBRANE PROTEIN DUF221-RELATED"/>
    <property type="match status" value="1"/>
</dbReference>
<dbReference type="InterPro" id="IPR003864">
    <property type="entry name" value="CSC1/OSCA1-like_7TM"/>
</dbReference>
<reference evidence="4" key="1">
    <citation type="submission" date="2021-01" db="EMBL/GenBank/DDBJ databases">
        <authorList>
            <person name="Corre E."/>
            <person name="Pelletier E."/>
            <person name="Niang G."/>
            <person name="Scheremetjew M."/>
            <person name="Finn R."/>
            <person name="Kale V."/>
            <person name="Holt S."/>
            <person name="Cochrane G."/>
            <person name="Meng A."/>
            <person name="Brown T."/>
            <person name="Cohen L."/>
        </authorList>
    </citation>
    <scope>NUCLEOTIDE SEQUENCE</scope>
    <source>
        <strain evidence="4">CCMP2058</strain>
    </source>
</reference>
<feature type="transmembrane region" description="Helical" evidence="2">
    <location>
        <begin position="169"/>
        <end position="187"/>
    </location>
</feature>
<evidence type="ECO:0000256" key="1">
    <source>
        <dbReference type="SAM" id="MobiDB-lite"/>
    </source>
</evidence>
<feature type="transmembrane region" description="Helical" evidence="2">
    <location>
        <begin position="22"/>
        <end position="42"/>
    </location>
</feature>
<dbReference type="SUPFAM" id="SSF54928">
    <property type="entry name" value="RNA-binding domain, RBD"/>
    <property type="match status" value="1"/>
</dbReference>
<dbReference type="InterPro" id="IPR045122">
    <property type="entry name" value="Csc1-like"/>
</dbReference>
<feature type="transmembrane region" description="Helical" evidence="2">
    <location>
        <begin position="555"/>
        <end position="578"/>
    </location>
</feature>
<organism evidence="4">
    <name type="scientific">Amorphochlora amoebiformis</name>
    <dbReference type="NCBI Taxonomy" id="1561963"/>
    <lineage>
        <taxon>Eukaryota</taxon>
        <taxon>Sar</taxon>
        <taxon>Rhizaria</taxon>
        <taxon>Cercozoa</taxon>
        <taxon>Chlorarachniophyceae</taxon>
        <taxon>Amorphochlora</taxon>
    </lineage>
</organism>
<evidence type="ECO:0000313" key="4">
    <source>
        <dbReference type="EMBL" id="CAD8442105.1"/>
    </source>
</evidence>
<name>A0A7S0GS22_9EUKA</name>
<feature type="transmembrane region" description="Helical" evidence="2">
    <location>
        <begin position="395"/>
        <end position="416"/>
    </location>
</feature>
<keyword evidence="2" id="KW-1133">Transmembrane helix</keyword>
<dbReference type="EMBL" id="HBEM01009397">
    <property type="protein sequence ID" value="CAD8442105.1"/>
    <property type="molecule type" value="Transcribed_RNA"/>
</dbReference>
<keyword evidence="2" id="KW-0812">Transmembrane</keyword>
<dbReference type="GO" id="GO:0005227">
    <property type="term" value="F:calcium-activated cation channel activity"/>
    <property type="evidence" value="ECO:0007669"/>
    <property type="project" value="InterPro"/>
</dbReference>
<dbReference type="Gene3D" id="3.30.70.330">
    <property type="match status" value="1"/>
</dbReference>
<feature type="transmembrane region" description="Helical" evidence="2">
    <location>
        <begin position="117"/>
        <end position="139"/>
    </location>
</feature>
<feature type="transmembrane region" description="Helical" evidence="2">
    <location>
        <begin position="437"/>
        <end position="463"/>
    </location>
</feature>
<dbReference type="GO" id="GO:0003676">
    <property type="term" value="F:nucleic acid binding"/>
    <property type="evidence" value="ECO:0007669"/>
    <property type="project" value="InterPro"/>
</dbReference>
<dbReference type="Pfam" id="PF02714">
    <property type="entry name" value="RSN1_7TM"/>
    <property type="match status" value="1"/>
</dbReference>
<evidence type="ECO:0000259" key="3">
    <source>
        <dbReference type="Pfam" id="PF02714"/>
    </source>
</evidence>
<dbReference type="InterPro" id="IPR035979">
    <property type="entry name" value="RBD_domain_sf"/>
</dbReference>
<dbReference type="PANTHER" id="PTHR13018:SF114">
    <property type="entry name" value="EXPRESSED PROTEIN"/>
    <property type="match status" value="1"/>
</dbReference>